<evidence type="ECO:0000256" key="1">
    <source>
        <dbReference type="ARBA" id="ARBA00022737"/>
    </source>
</evidence>
<dbReference type="Proteomes" id="UP000634136">
    <property type="component" value="Unassembled WGS sequence"/>
</dbReference>
<sequence length="509" mass="57983">MASSAHGIAPLADLGLMFSLSLRRRRFCSPSFSPTLSIKLCHGVSSKVFPNKYRNSALVVSKPSSVRRLRVSKSVELDHFLTSDDEDEMSEGFFEAIEELERMAREPSDILEDMNDRLSARELQLVLVYFSQDGRDSWCALEVFDWLRKENRVDKDTMELMVAIMCGWVKKLIQETRGVGDVVDLLVDMDCVGLRPSFSMIENVISLYWEMGEKERAVLFVEEILRRRIPYAEDDPEGKNGGPTGYLAWKMMVEGDYRGAVRLVINFRESGLKPEVYSYLIAMTAVVKELNEVAKALRKLKSYSRTGLIAELDLGDVELVEKYQSDLIVDGVCLSNWVILDGNPSQYGVVHERLLAMYICAGRGREAEKQLWEMRLLGKEPDEDLYNIVLAICASQKEAGATERLLTRVEVSSSLQKKKSLSWLLRGYIKGGHFNEAAETVMKMLESGFCPEYLDREAVIQGLRNRIQQFGNLDTYLKLCKALTDANLIEPCLVYLHIRKYKLWIVNML</sequence>
<protein>
    <submittedName>
        <fullName evidence="3">Pentatricopeptide repeat-containing protein</fullName>
    </submittedName>
</protein>
<dbReference type="Gene3D" id="1.25.40.10">
    <property type="entry name" value="Tetratricopeptide repeat domain"/>
    <property type="match status" value="2"/>
</dbReference>
<evidence type="ECO:0000256" key="2">
    <source>
        <dbReference type="PROSITE-ProRule" id="PRU00708"/>
    </source>
</evidence>
<dbReference type="PANTHER" id="PTHR47880">
    <property type="entry name" value="OS05G0353300 PROTEIN"/>
    <property type="match status" value="1"/>
</dbReference>
<dbReference type="NCBIfam" id="TIGR00756">
    <property type="entry name" value="PPR"/>
    <property type="match status" value="1"/>
</dbReference>
<organism evidence="3 4">
    <name type="scientific">Senna tora</name>
    <dbReference type="NCBI Taxonomy" id="362788"/>
    <lineage>
        <taxon>Eukaryota</taxon>
        <taxon>Viridiplantae</taxon>
        <taxon>Streptophyta</taxon>
        <taxon>Embryophyta</taxon>
        <taxon>Tracheophyta</taxon>
        <taxon>Spermatophyta</taxon>
        <taxon>Magnoliopsida</taxon>
        <taxon>eudicotyledons</taxon>
        <taxon>Gunneridae</taxon>
        <taxon>Pentapetalae</taxon>
        <taxon>rosids</taxon>
        <taxon>fabids</taxon>
        <taxon>Fabales</taxon>
        <taxon>Fabaceae</taxon>
        <taxon>Caesalpinioideae</taxon>
        <taxon>Cassia clade</taxon>
        <taxon>Senna</taxon>
    </lineage>
</organism>
<evidence type="ECO:0000313" key="3">
    <source>
        <dbReference type="EMBL" id="KAF7816144.1"/>
    </source>
</evidence>
<dbReference type="AlphaFoldDB" id="A0A834T5R0"/>
<comment type="caution">
    <text evidence="3">The sequence shown here is derived from an EMBL/GenBank/DDBJ whole genome shotgun (WGS) entry which is preliminary data.</text>
</comment>
<gene>
    <name evidence="3" type="ORF">G2W53_030113</name>
</gene>
<dbReference type="InterPro" id="IPR002885">
    <property type="entry name" value="PPR_rpt"/>
</dbReference>
<evidence type="ECO:0000313" key="4">
    <source>
        <dbReference type="Proteomes" id="UP000634136"/>
    </source>
</evidence>
<dbReference type="PROSITE" id="PS51375">
    <property type="entry name" value="PPR"/>
    <property type="match status" value="1"/>
</dbReference>
<dbReference type="EMBL" id="JAAIUW010000009">
    <property type="protein sequence ID" value="KAF7816144.1"/>
    <property type="molecule type" value="Genomic_DNA"/>
</dbReference>
<dbReference type="PANTHER" id="PTHR47880:SF1">
    <property type="entry name" value="OS05G0353300 PROTEIN"/>
    <property type="match status" value="1"/>
</dbReference>
<dbReference type="OrthoDB" id="2019753at2759"/>
<proteinExistence type="predicted"/>
<keyword evidence="4" id="KW-1185">Reference proteome</keyword>
<accession>A0A834T5R0</accession>
<feature type="repeat" description="PPR" evidence="2">
    <location>
        <begin position="417"/>
        <end position="451"/>
    </location>
</feature>
<name>A0A834T5R0_9FABA</name>
<reference evidence="3" key="1">
    <citation type="submission" date="2020-09" db="EMBL/GenBank/DDBJ databases">
        <title>Genome-Enabled Discovery of Anthraquinone Biosynthesis in Senna tora.</title>
        <authorList>
            <person name="Kang S.-H."/>
            <person name="Pandey R.P."/>
            <person name="Lee C.-M."/>
            <person name="Sim J.-S."/>
            <person name="Jeong J.-T."/>
            <person name="Choi B.-S."/>
            <person name="Jung M."/>
            <person name="Ginzburg D."/>
            <person name="Zhao K."/>
            <person name="Won S.Y."/>
            <person name="Oh T.-J."/>
            <person name="Yu Y."/>
            <person name="Kim N.-H."/>
            <person name="Lee O.R."/>
            <person name="Lee T.-H."/>
            <person name="Bashyal P."/>
            <person name="Kim T.-S."/>
            <person name="Lee W.-H."/>
            <person name="Kawkins C."/>
            <person name="Kim C.-K."/>
            <person name="Kim J.S."/>
            <person name="Ahn B.O."/>
            <person name="Rhee S.Y."/>
            <person name="Sohng J.K."/>
        </authorList>
    </citation>
    <scope>NUCLEOTIDE SEQUENCE</scope>
    <source>
        <tissue evidence="3">Leaf</tissue>
    </source>
</reference>
<keyword evidence="1" id="KW-0677">Repeat</keyword>
<dbReference type="InterPro" id="IPR011990">
    <property type="entry name" value="TPR-like_helical_dom_sf"/>
</dbReference>